<keyword evidence="2" id="KW-0472">Membrane</keyword>
<accession>A0ABM7GCB1</accession>
<keyword evidence="2" id="KW-0812">Transmembrane</keyword>
<evidence type="ECO:0000313" key="3">
    <source>
        <dbReference type="EMBL" id="BBI48075.1"/>
    </source>
</evidence>
<evidence type="ECO:0000256" key="1">
    <source>
        <dbReference type="SAM" id="MobiDB-lite"/>
    </source>
</evidence>
<keyword evidence="4" id="KW-1185">Reference proteome</keyword>
<protein>
    <submittedName>
        <fullName evidence="3">Uncharacterized protein</fullName>
    </submittedName>
</protein>
<feature type="transmembrane region" description="Helical" evidence="2">
    <location>
        <begin position="30"/>
        <end position="51"/>
    </location>
</feature>
<proteinExistence type="predicted"/>
<reference evidence="4" key="1">
    <citation type="journal article" date="2019" name="Microbiol. Resour. Announc.">
        <title>Complete Genome Sequence of Halomonas olivaria, a Moderately Halophilic Bacterium Isolated from Olive Processing Effluents, Obtained by Nanopore Sequencing.</title>
        <authorList>
            <person name="Nagata S."/>
            <person name="Ii K.M."/>
            <person name="Tsukimi T."/>
            <person name="Miura M.C."/>
            <person name="Galipon J."/>
            <person name="Arakawa K."/>
        </authorList>
    </citation>
    <scope>NUCLEOTIDE SEQUENCE [LARGE SCALE GENOMIC DNA]</scope>
    <source>
        <strain evidence="4">TYRC17</strain>
    </source>
</reference>
<dbReference type="EMBL" id="AP019416">
    <property type="protein sequence ID" value="BBI48075.1"/>
    <property type="molecule type" value="Genomic_DNA"/>
</dbReference>
<evidence type="ECO:0000256" key="2">
    <source>
        <dbReference type="SAM" id="Phobius"/>
    </source>
</evidence>
<keyword evidence="2" id="KW-1133">Transmembrane helix</keyword>
<evidence type="ECO:0000313" key="4">
    <source>
        <dbReference type="Proteomes" id="UP000289555"/>
    </source>
</evidence>
<feature type="region of interest" description="Disordered" evidence="1">
    <location>
        <begin position="84"/>
        <end position="104"/>
    </location>
</feature>
<sequence length="104" mass="11855">MLLVPIQRITRTYQLTSLADLFAFRFRSRWAGTLVTLVSLLAVLPLLGIQVQTLSEAINIITFSQAGAALHCFLRGDCRFRGDFRRPPQPVSWPPRHTAQRHRV</sequence>
<organism evidence="3 4">
    <name type="scientific">Vreelandella olivaria</name>
    <dbReference type="NCBI Taxonomy" id="390919"/>
    <lineage>
        <taxon>Bacteria</taxon>
        <taxon>Pseudomonadati</taxon>
        <taxon>Pseudomonadota</taxon>
        <taxon>Gammaproteobacteria</taxon>
        <taxon>Oceanospirillales</taxon>
        <taxon>Halomonadaceae</taxon>
        <taxon>Vreelandella</taxon>
    </lineage>
</organism>
<dbReference type="Proteomes" id="UP000289555">
    <property type="component" value="Chromosome"/>
</dbReference>
<name>A0ABM7GCB1_9GAMM</name>
<gene>
    <name evidence="3" type="ORF">HORIV_04960</name>
</gene>